<name>A0A075HFN3_9EURY</name>
<dbReference type="PROSITE" id="PS50176">
    <property type="entry name" value="ARM_REPEAT"/>
    <property type="match status" value="1"/>
</dbReference>
<dbReference type="SUPFAM" id="SSF52317">
    <property type="entry name" value="Class I glutamine amidotransferase-like"/>
    <property type="match status" value="1"/>
</dbReference>
<proteinExistence type="predicted"/>
<dbReference type="InterPro" id="IPR025646">
    <property type="entry name" value="DUF4350"/>
</dbReference>
<evidence type="ECO:0000259" key="1">
    <source>
        <dbReference type="Pfam" id="PF14258"/>
    </source>
</evidence>
<protein>
    <submittedName>
        <fullName evidence="2">S-layer domain-containing protein</fullName>
    </submittedName>
</protein>
<evidence type="ECO:0000313" key="2">
    <source>
        <dbReference type="EMBL" id="AIF14774.1"/>
    </source>
</evidence>
<organism evidence="2">
    <name type="scientific">uncultured marine group II/III euryarchaeote KM3_67_H09</name>
    <dbReference type="NCBI Taxonomy" id="1456486"/>
    <lineage>
        <taxon>Archaea</taxon>
        <taxon>Methanobacteriati</taxon>
        <taxon>Methanobacteriota</taxon>
        <taxon>environmental samples</taxon>
    </lineage>
</organism>
<feature type="domain" description="DUF4350" evidence="1">
    <location>
        <begin position="18"/>
        <end position="240"/>
    </location>
</feature>
<dbReference type="Pfam" id="PF14258">
    <property type="entry name" value="DUF4350"/>
    <property type="match status" value="1"/>
</dbReference>
<dbReference type="EMBL" id="KF901010">
    <property type="protein sequence ID" value="AIF14774.1"/>
    <property type="molecule type" value="Genomic_DNA"/>
</dbReference>
<dbReference type="AlphaFoldDB" id="A0A075HFN3"/>
<reference evidence="2" key="1">
    <citation type="journal article" date="2014" name="Genome Biol. Evol.">
        <title>Pangenome evidence for extensive interdomain horizontal transfer affecting lineage core and shell genes in uncultured planktonic thaumarchaeota and euryarchaeota.</title>
        <authorList>
            <person name="Deschamps P."/>
            <person name="Zivanovic Y."/>
            <person name="Moreira D."/>
            <person name="Rodriguez-Valera F."/>
            <person name="Lopez-Garcia P."/>
        </authorList>
    </citation>
    <scope>NUCLEOTIDE SEQUENCE</scope>
</reference>
<dbReference type="InterPro" id="IPR000225">
    <property type="entry name" value="Armadillo"/>
</dbReference>
<accession>A0A075HFN3</accession>
<dbReference type="Gene3D" id="3.40.50.880">
    <property type="match status" value="1"/>
</dbReference>
<dbReference type="InterPro" id="IPR029062">
    <property type="entry name" value="Class_I_gatase-like"/>
</dbReference>
<sequence>MQMALIGFDEYHMGSSMANPEADGLTALAKLLEENNHKLEFINTGLDTLDNLPWDVIIIPFPKNQFNEEEMASLQSHLENGKSILLLAEWGDLFGHVDFLNKLTTPCGIEIQKDRVTDHEEHVTQKVELAGVVLGEESIPHFVRVQNFADHPITQGISELIYFSGCSLRVSEGAIALASTSASSFGDIDLDSTLDDDEIQGELPIAALSEMSGRLVVVGDSNIAANGYIEQGDNLLFVQQAIEWLSFNI</sequence>